<feature type="transmembrane region" description="Helical" evidence="15">
    <location>
        <begin position="169"/>
        <end position="191"/>
    </location>
</feature>
<dbReference type="GeneID" id="69056941"/>
<dbReference type="GO" id="GO:0006508">
    <property type="term" value="P:proteolysis"/>
    <property type="evidence" value="ECO:0007669"/>
    <property type="project" value="UniProtKB-KW"/>
</dbReference>
<evidence type="ECO:0000313" key="20">
    <source>
        <dbReference type="Proteomes" id="UP000465035"/>
    </source>
</evidence>
<dbReference type="PANTHER" id="PTHR24221">
    <property type="entry name" value="ATP-BINDING CASSETTE SUB-FAMILY B"/>
    <property type="match status" value="1"/>
</dbReference>
<dbReference type="Pfam" id="PF00005">
    <property type="entry name" value="ABC_tran"/>
    <property type="match status" value="1"/>
</dbReference>
<sequence>MFKKRYYVHQLDETDCGAAALAMILKYYHSDISIAKIRGVAQTDKSGTTALGLINAAEHFKLKTQAIKTDISFFKSNDRKEILVPFIAHINKNHGLLHYVVVLKVRKDDLVIADPDPSIGITKLTYTEFAKIWTGIAVFMAPGPTYVNIKDNNDSLWQTAKLLLKQKQIIATVVISTFLSTFITIVGALFLQKIVDSYVIDGMTTTLTTAAICLFFAYVFHGIFNYFQGYLSTILGQRLSIDVLLSYILHLFKLPVSFFETRKTGEITSRFSDANNIILTLARTAISTLLNFGTIIVIGIVLMVISMKLFLLSMISVPIYAAIIFSFYKLFEKWNNESMEQNALLSSQMIEDLHGIESIKSLNIENKMYDTIDTRFVKTLKADYAYSIASVTQAALKDVAELVITLAILYFGSLMAIKGQISLGQLVAFNSLMGYFLGPVEAIINLQNDLQNAKVANKRLNQVLLAPVEEKQKCPMALRENDLADQTEFSKVSFEYKYGQSILKNINLKIKRNESVAIVGFSGSGKTTLAKLLVNFYKPITGKVLINGQDIRFVTQKDLRNYVTYLPQTPFIFSGSVIENIALGLRKTPNMETIIRAAKLAEIHKDIEKLPNGYMTNLSENSGLSGGQMQRIAVARAIISDAPVMIFDESTSNLDLLTEKRILNNLMGIKNKTLIFIAHRLEVARKADRIIVMNDGQIIENGTHKDLINEHGNYYQLLQEA</sequence>
<protein>
    <submittedName>
        <fullName evidence="19">Peptide cleavage/export ABC transporter</fullName>
    </submittedName>
</protein>
<dbReference type="GO" id="GO:0043214">
    <property type="term" value="F:ABC-type bacteriocin transporter activity"/>
    <property type="evidence" value="ECO:0007669"/>
    <property type="project" value="InterPro"/>
</dbReference>
<dbReference type="InterPro" id="IPR027417">
    <property type="entry name" value="P-loop_NTPase"/>
</dbReference>
<keyword evidence="12 15" id="KW-1133">Transmembrane helix</keyword>
<feature type="transmembrane region" description="Helical" evidence="15">
    <location>
        <begin position="203"/>
        <end position="227"/>
    </location>
</feature>
<evidence type="ECO:0000256" key="14">
    <source>
        <dbReference type="ARBA" id="ARBA00043264"/>
    </source>
</evidence>
<dbReference type="Proteomes" id="UP000465035">
    <property type="component" value="Chromosome"/>
</dbReference>
<dbReference type="PROSITE" id="PS50893">
    <property type="entry name" value="ABC_TRANSPORTER_2"/>
    <property type="match status" value="1"/>
</dbReference>
<keyword evidence="10" id="KW-0653">Protein transport</keyword>
<dbReference type="RefSeq" id="WP_003551455.1">
    <property type="nucleotide sequence ID" value="NZ_CABKOL010000106.1"/>
</dbReference>
<keyword evidence="13 15" id="KW-0472">Membrane</keyword>
<feature type="transmembrane region" description="Helical" evidence="15">
    <location>
        <begin position="309"/>
        <end position="328"/>
    </location>
</feature>
<evidence type="ECO:0000259" key="18">
    <source>
        <dbReference type="PROSITE" id="PS50990"/>
    </source>
</evidence>
<evidence type="ECO:0000256" key="15">
    <source>
        <dbReference type="SAM" id="Phobius"/>
    </source>
</evidence>
<dbReference type="Pfam" id="PF03412">
    <property type="entry name" value="Peptidase_C39"/>
    <property type="match status" value="1"/>
</dbReference>
<organism evidence="19 20">
    <name type="scientific">Lentilactobacillus hilgardii</name>
    <name type="common">Lactobacillus hilgardii</name>
    <dbReference type="NCBI Taxonomy" id="1588"/>
    <lineage>
        <taxon>Bacteria</taxon>
        <taxon>Bacillati</taxon>
        <taxon>Bacillota</taxon>
        <taxon>Bacilli</taxon>
        <taxon>Lactobacillales</taxon>
        <taxon>Lactobacillaceae</taxon>
        <taxon>Lentilactobacillus</taxon>
    </lineage>
</organism>
<dbReference type="Pfam" id="PF00664">
    <property type="entry name" value="ABC_membrane"/>
    <property type="match status" value="1"/>
</dbReference>
<dbReference type="CDD" id="cd02418">
    <property type="entry name" value="Peptidase_C39B"/>
    <property type="match status" value="1"/>
</dbReference>
<evidence type="ECO:0000256" key="3">
    <source>
        <dbReference type="ARBA" id="ARBA00022475"/>
    </source>
</evidence>
<dbReference type="PROSITE" id="PS00211">
    <property type="entry name" value="ABC_TRANSPORTER_1"/>
    <property type="match status" value="1"/>
</dbReference>
<dbReference type="InterPro" id="IPR036640">
    <property type="entry name" value="ABC1_TM_sf"/>
</dbReference>
<comment type="subcellular location">
    <subcellularLocation>
        <location evidence="1">Cell membrane</location>
        <topology evidence="1">Multi-pass membrane protein</topology>
    </subcellularLocation>
</comment>
<dbReference type="SUPFAM" id="SSF52540">
    <property type="entry name" value="P-loop containing nucleoside triphosphate hydrolases"/>
    <property type="match status" value="1"/>
</dbReference>
<keyword evidence="7" id="KW-0378">Hydrolase</keyword>
<dbReference type="FunFam" id="3.40.50.300:FF:000299">
    <property type="entry name" value="ABC transporter ATP-binding protein/permease"/>
    <property type="match status" value="1"/>
</dbReference>
<dbReference type="PROSITE" id="PS50990">
    <property type="entry name" value="PEPTIDASE_C39"/>
    <property type="match status" value="1"/>
</dbReference>
<evidence type="ECO:0000256" key="12">
    <source>
        <dbReference type="ARBA" id="ARBA00022989"/>
    </source>
</evidence>
<evidence type="ECO:0000256" key="7">
    <source>
        <dbReference type="ARBA" id="ARBA00022801"/>
    </source>
</evidence>
<keyword evidence="5 15" id="KW-0812">Transmembrane</keyword>
<dbReference type="InterPro" id="IPR003439">
    <property type="entry name" value="ABC_transporter-like_ATP-bd"/>
</dbReference>
<feature type="domain" description="Peptidase C39" evidence="18">
    <location>
        <begin position="10"/>
        <end position="140"/>
    </location>
</feature>
<dbReference type="GO" id="GO:0005886">
    <property type="term" value="C:plasma membrane"/>
    <property type="evidence" value="ECO:0007669"/>
    <property type="project" value="UniProtKB-SubCell"/>
</dbReference>
<evidence type="ECO:0000313" key="19">
    <source>
        <dbReference type="EMBL" id="QHB50909.1"/>
    </source>
</evidence>
<proteinExistence type="predicted"/>
<evidence type="ECO:0000256" key="4">
    <source>
        <dbReference type="ARBA" id="ARBA00022670"/>
    </source>
</evidence>
<feature type="domain" description="ABC transmembrane type-1" evidence="17">
    <location>
        <begin position="171"/>
        <end position="452"/>
    </location>
</feature>
<dbReference type="GO" id="GO:0016887">
    <property type="term" value="F:ATP hydrolysis activity"/>
    <property type="evidence" value="ECO:0007669"/>
    <property type="project" value="InterPro"/>
</dbReference>
<evidence type="ECO:0000256" key="2">
    <source>
        <dbReference type="ARBA" id="ARBA00022448"/>
    </source>
</evidence>
<dbReference type="GO" id="GO:0015031">
    <property type="term" value="P:protein transport"/>
    <property type="evidence" value="ECO:0007669"/>
    <property type="project" value="UniProtKB-KW"/>
</dbReference>
<accession>A0A6P1E312</accession>
<feature type="transmembrane region" description="Helical" evidence="15">
    <location>
        <begin position="278"/>
        <end position="302"/>
    </location>
</feature>
<evidence type="ECO:0000256" key="9">
    <source>
        <dbReference type="ARBA" id="ARBA00022840"/>
    </source>
</evidence>
<dbReference type="AlphaFoldDB" id="A0A6P1E312"/>
<reference evidence="19 20" key="1">
    <citation type="submission" date="2019-12" db="EMBL/GenBank/DDBJ databases">
        <title>Lactobacillus hilgardii FLUB.</title>
        <authorList>
            <person name="Gustaw K."/>
        </authorList>
    </citation>
    <scope>NUCLEOTIDE SEQUENCE [LARGE SCALE GENOMIC DNA]</scope>
    <source>
        <strain evidence="19 20">FLUB</strain>
    </source>
</reference>
<keyword evidence="14" id="KW-0080">Bacteriocin transport</keyword>
<dbReference type="InterPro" id="IPR005074">
    <property type="entry name" value="Peptidase_C39"/>
</dbReference>
<evidence type="ECO:0000256" key="11">
    <source>
        <dbReference type="ARBA" id="ARBA00022967"/>
    </source>
</evidence>
<evidence type="ECO:0000256" key="5">
    <source>
        <dbReference type="ARBA" id="ARBA00022692"/>
    </source>
</evidence>
<dbReference type="InterPro" id="IPR011527">
    <property type="entry name" value="ABC1_TM_dom"/>
</dbReference>
<keyword evidence="6" id="KW-0547">Nucleotide-binding</keyword>
<dbReference type="GO" id="GO:0005524">
    <property type="term" value="F:ATP binding"/>
    <property type="evidence" value="ECO:0007669"/>
    <property type="project" value="UniProtKB-KW"/>
</dbReference>
<dbReference type="Gene3D" id="3.40.50.300">
    <property type="entry name" value="P-loop containing nucleotide triphosphate hydrolases"/>
    <property type="match status" value="1"/>
</dbReference>
<feature type="transmembrane region" description="Helical" evidence="15">
    <location>
        <begin position="399"/>
        <end position="417"/>
    </location>
</feature>
<dbReference type="PANTHER" id="PTHR24221:SF654">
    <property type="entry name" value="ATP-BINDING CASSETTE SUB-FAMILY B MEMBER 6"/>
    <property type="match status" value="1"/>
</dbReference>
<evidence type="ECO:0000256" key="10">
    <source>
        <dbReference type="ARBA" id="ARBA00022927"/>
    </source>
</evidence>
<dbReference type="GO" id="GO:0008234">
    <property type="term" value="F:cysteine-type peptidase activity"/>
    <property type="evidence" value="ECO:0007669"/>
    <property type="project" value="UniProtKB-KW"/>
</dbReference>
<keyword evidence="11" id="KW-1278">Translocase</keyword>
<evidence type="ECO:0000256" key="13">
    <source>
        <dbReference type="ARBA" id="ARBA00023136"/>
    </source>
</evidence>
<dbReference type="GO" id="GO:0034040">
    <property type="term" value="F:ATPase-coupled lipid transmembrane transporter activity"/>
    <property type="evidence" value="ECO:0007669"/>
    <property type="project" value="TreeGrafter"/>
</dbReference>
<dbReference type="PROSITE" id="PS50929">
    <property type="entry name" value="ABC_TM1F"/>
    <property type="match status" value="1"/>
</dbReference>
<keyword evidence="4" id="KW-0645">Protease</keyword>
<keyword evidence="2" id="KW-0813">Transport</keyword>
<dbReference type="SMR" id="A0A6P1E312"/>
<dbReference type="InterPro" id="IPR005897">
    <property type="entry name" value="Pept_C39_ABC_bacteriocin"/>
</dbReference>
<gene>
    <name evidence="19" type="ORF">GQR93_01065</name>
</gene>
<evidence type="ECO:0000259" key="16">
    <source>
        <dbReference type="PROSITE" id="PS50893"/>
    </source>
</evidence>
<dbReference type="CDD" id="cd18570">
    <property type="entry name" value="ABC_6TM_PCAT1_LagD_like"/>
    <property type="match status" value="1"/>
</dbReference>
<keyword evidence="8" id="KW-0788">Thiol protease</keyword>
<dbReference type="Gene3D" id="1.20.1560.10">
    <property type="entry name" value="ABC transporter type 1, transmembrane domain"/>
    <property type="match status" value="1"/>
</dbReference>
<dbReference type="Gene3D" id="3.90.70.10">
    <property type="entry name" value="Cysteine proteinases"/>
    <property type="match status" value="1"/>
</dbReference>
<evidence type="ECO:0000259" key="17">
    <source>
        <dbReference type="PROSITE" id="PS50929"/>
    </source>
</evidence>
<evidence type="ECO:0000256" key="6">
    <source>
        <dbReference type="ARBA" id="ARBA00022741"/>
    </source>
</evidence>
<dbReference type="InterPro" id="IPR017871">
    <property type="entry name" value="ABC_transporter-like_CS"/>
</dbReference>
<dbReference type="SMART" id="SM00382">
    <property type="entry name" value="AAA"/>
    <property type="match status" value="1"/>
</dbReference>
<dbReference type="NCBIfam" id="TIGR01193">
    <property type="entry name" value="bacteriocin_ABC"/>
    <property type="match status" value="1"/>
</dbReference>
<evidence type="ECO:0000256" key="8">
    <source>
        <dbReference type="ARBA" id="ARBA00022807"/>
    </source>
</evidence>
<feature type="domain" description="ABC transporter" evidence="16">
    <location>
        <begin position="478"/>
        <end position="720"/>
    </location>
</feature>
<dbReference type="InterPro" id="IPR039421">
    <property type="entry name" value="Type_1_exporter"/>
</dbReference>
<dbReference type="SUPFAM" id="SSF90123">
    <property type="entry name" value="ABC transporter transmembrane region"/>
    <property type="match status" value="1"/>
</dbReference>
<evidence type="ECO:0000256" key="1">
    <source>
        <dbReference type="ARBA" id="ARBA00004651"/>
    </source>
</evidence>
<keyword evidence="9" id="KW-0067">ATP-binding</keyword>
<dbReference type="EMBL" id="CP047121">
    <property type="protein sequence ID" value="QHB50909.1"/>
    <property type="molecule type" value="Genomic_DNA"/>
</dbReference>
<name>A0A6P1E312_LENHI</name>
<dbReference type="InterPro" id="IPR003593">
    <property type="entry name" value="AAA+_ATPase"/>
</dbReference>
<keyword evidence="3" id="KW-1003">Cell membrane</keyword>